<sequence>MGTPNTGHSPLAQGVKQYHSVLRFLRCCGQFFGRRGLILKRVGKRTRSLPSESPCGRRAPPVPSATLARLSQDRDASWSKRAFSDTGLGDLWLLNTNSTPTHPEEAGPTLPQPNRKLTAQSACRRRRVTPGHAATEPFARRAGGAGAFWTRTLGLRSARSPQRWAGLKEHVTVTVKSWSETMWESRVKSIEAWYQVPNIRDTLLEVRDKTTDALTKTEAQA</sequence>
<proteinExistence type="predicted"/>
<comment type="caution">
    <text evidence="2">The sequence shown here is derived from an EMBL/GenBank/DDBJ whole genome shotgun (WGS) entry which is preliminary data.</text>
</comment>
<reference evidence="2" key="1">
    <citation type="journal article" date="2023" name="Science">
        <title>Genome structures resolve the early diversification of teleost fishes.</title>
        <authorList>
            <person name="Parey E."/>
            <person name="Louis A."/>
            <person name="Montfort J."/>
            <person name="Bouchez O."/>
            <person name="Roques C."/>
            <person name="Iampietro C."/>
            <person name="Lluch J."/>
            <person name="Castinel A."/>
            <person name="Donnadieu C."/>
            <person name="Desvignes T."/>
            <person name="Floi Bucao C."/>
            <person name="Jouanno E."/>
            <person name="Wen M."/>
            <person name="Mejri S."/>
            <person name="Dirks R."/>
            <person name="Jansen H."/>
            <person name="Henkel C."/>
            <person name="Chen W.J."/>
            <person name="Zahm M."/>
            <person name="Cabau C."/>
            <person name="Klopp C."/>
            <person name="Thompson A.W."/>
            <person name="Robinson-Rechavi M."/>
            <person name="Braasch I."/>
            <person name="Lecointre G."/>
            <person name="Bobe J."/>
            <person name="Postlethwait J.H."/>
            <person name="Berthelot C."/>
            <person name="Roest Crollius H."/>
            <person name="Guiguen Y."/>
        </authorList>
    </citation>
    <scope>NUCLEOTIDE SEQUENCE</scope>
    <source>
        <strain evidence="2">WJC10195</strain>
    </source>
</reference>
<protein>
    <submittedName>
        <fullName evidence="2">Uncharacterized protein</fullName>
    </submittedName>
</protein>
<dbReference type="OrthoDB" id="1750591at2759"/>
<gene>
    <name evidence="2" type="ORF">SKAU_G00198370</name>
</gene>
<keyword evidence="3" id="KW-1185">Reference proteome</keyword>
<feature type="region of interest" description="Disordered" evidence="1">
    <location>
        <begin position="45"/>
        <end position="73"/>
    </location>
</feature>
<dbReference type="AlphaFoldDB" id="A0A9Q1FFE8"/>
<evidence type="ECO:0000313" key="3">
    <source>
        <dbReference type="Proteomes" id="UP001152622"/>
    </source>
</evidence>
<organism evidence="2 3">
    <name type="scientific">Synaphobranchus kaupii</name>
    <name type="common">Kaup's arrowtooth eel</name>
    <dbReference type="NCBI Taxonomy" id="118154"/>
    <lineage>
        <taxon>Eukaryota</taxon>
        <taxon>Metazoa</taxon>
        <taxon>Chordata</taxon>
        <taxon>Craniata</taxon>
        <taxon>Vertebrata</taxon>
        <taxon>Euteleostomi</taxon>
        <taxon>Actinopterygii</taxon>
        <taxon>Neopterygii</taxon>
        <taxon>Teleostei</taxon>
        <taxon>Anguilliformes</taxon>
        <taxon>Synaphobranchidae</taxon>
        <taxon>Synaphobranchus</taxon>
    </lineage>
</organism>
<dbReference type="Proteomes" id="UP001152622">
    <property type="component" value="Chromosome 6"/>
</dbReference>
<evidence type="ECO:0000256" key="1">
    <source>
        <dbReference type="SAM" id="MobiDB-lite"/>
    </source>
</evidence>
<dbReference type="EMBL" id="JAINUF010000006">
    <property type="protein sequence ID" value="KAJ8357043.1"/>
    <property type="molecule type" value="Genomic_DNA"/>
</dbReference>
<feature type="region of interest" description="Disordered" evidence="1">
    <location>
        <begin position="94"/>
        <end position="115"/>
    </location>
</feature>
<evidence type="ECO:0000313" key="2">
    <source>
        <dbReference type="EMBL" id="KAJ8357043.1"/>
    </source>
</evidence>
<accession>A0A9Q1FFE8</accession>
<name>A0A9Q1FFE8_SYNKA</name>